<keyword evidence="2" id="KW-1133">Transmembrane helix</keyword>
<evidence type="ECO:0000256" key="2">
    <source>
        <dbReference type="SAM" id="Phobius"/>
    </source>
</evidence>
<dbReference type="RefSeq" id="WP_379678413.1">
    <property type="nucleotide sequence ID" value="NZ_JBHLWP010000008.1"/>
</dbReference>
<comment type="caution">
    <text evidence="3">The sequence shown here is derived from an EMBL/GenBank/DDBJ whole genome shotgun (WGS) entry which is preliminary data.</text>
</comment>
<keyword evidence="2" id="KW-0812">Transmembrane</keyword>
<name>A0ABV6FDJ2_9BURK</name>
<keyword evidence="2" id="KW-0472">Membrane</keyword>
<evidence type="ECO:0000313" key="4">
    <source>
        <dbReference type="Proteomes" id="UP001589773"/>
    </source>
</evidence>
<evidence type="ECO:0000313" key="3">
    <source>
        <dbReference type="EMBL" id="MFC0251587.1"/>
    </source>
</evidence>
<proteinExistence type="predicted"/>
<feature type="compositionally biased region" description="Basic and acidic residues" evidence="1">
    <location>
        <begin position="1"/>
        <end position="11"/>
    </location>
</feature>
<organism evidence="3 4">
    <name type="scientific">Massilia consociata</name>
    <dbReference type="NCBI Taxonomy" id="760117"/>
    <lineage>
        <taxon>Bacteria</taxon>
        <taxon>Pseudomonadati</taxon>
        <taxon>Pseudomonadota</taxon>
        <taxon>Betaproteobacteria</taxon>
        <taxon>Burkholderiales</taxon>
        <taxon>Oxalobacteraceae</taxon>
        <taxon>Telluria group</taxon>
        <taxon>Massilia</taxon>
    </lineage>
</organism>
<sequence>MAIPPDPRDQHTQPAQAQPADAPFGQTLYRFLFFDWLFRDVGAARNLYERHAAREHNRRMSRYLPVYMRRWSVLAACDFALGFVFERVLSATVLSALFFTGSCVTVTGIVVMIVTWLFLASSRLS</sequence>
<accession>A0ABV6FDJ2</accession>
<dbReference type="EMBL" id="JBHLWP010000008">
    <property type="protein sequence ID" value="MFC0251587.1"/>
    <property type="molecule type" value="Genomic_DNA"/>
</dbReference>
<reference evidence="3 4" key="1">
    <citation type="submission" date="2024-09" db="EMBL/GenBank/DDBJ databases">
        <authorList>
            <person name="Sun Q."/>
            <person name="Mori K."/>
        </authorList>
    </citation>
    <scope>NUCLEOTIDE SEQUENCE [LARGE SCALE GENOMIC DNA]</scope>
    <source>
        <strain evidence="3 4">CCM 7792</strain>
    </source>
</reference>
<feature type="transmembrane region" description="Helical" evidence="2">
    <location>
        <begin position="97"/>
        <end position="119"/>
    </location>
</feature>
<feature type="region of interest" description="Disordered" evidence="1">
    <location>
        <begin position="1"/>
        <end position="20"/>
    </location>
</feature>
<keyword evidence="4" id="KW-1185">Reference proteome</keyword>
<protein>
    <submittedName>
        <fullName evidence="3">Uncharacterized protein</fullName>
    </submittedName>
</protein>
<feature type="transmembrane region" description="Helical" evidence="2">
    <location>
        <begin position="67"/>
        <end position="85"/>
    </location>
</feature>
<gene>
    <name evidence="3" type="ORF">ACFFJK_06765</name>
</gene>
<evidence type="ECO:0000256" key="1">
    <source>
        <dbReference type="SAM" id="MobiDB-lite"/>
    </source>
</evidence>
<dbReference type="Proteomes" id="UP001589773">
    <property type="component" value="Unassembled WGS sequence"/>
</dbReference>